<keyword evidence="2" id="KW-0963">Cytoplasm</keyword>
<keyword evidence="4" id="KW-0547">Nucleotide-binding</keyword>
<dbReference type="SUPFAM" id="SSF52047">
    <property type="entry name" value="RNI-like"/>
    <property type="match status" value="3"/>
</dbReference>
<proteinExistence type="predicted"/>
<keyword evidence="6" id="KW-0832">Ubl conjugation</keyword>
<dbReference type="InterPro" id="IPR003593">
    <property type="entry name" value="AAA+_ATPase"/>
</dbReference>
<dbReference type="Gene3D" id="3.80.10.10">
    <property type="entry name" value="Ribonuclease Inhibitor"/>
    <property type="match status" value="3"/>
</dbReference>
<evidence type="ECO:0000256" key="6">
    <source>
        <dbReference type="ARBA" id="ARBA00022843"/>
    </source>
</evidence>
<evidence type="ECO:0000256" key="4">
    <source>
        <dbReference type="ARBA" id="ARBA00022741"/>
    </source>
</evidence>
<dbReference type="Proteomes" id="UP000290572">
    <property type="component" value="Unassembled WGS sequence"/>
</dbReference>
<organism evidence="10 11">
    <name type="scientific">Labeo rohita</name>
    <name type="common">Indian major carp</name>
    <name type="synonym">Cyprinus rohita</name>
    <dbReference type="NCBI Taxonomy" id="84645"/>
    <lineage>
        <taxon>Eukaryota</taxon>
        <taxon>Metazoa</taxon>
        <taxon>Chordata</taxon>
        <taxon>Craniata</taxon>
        <taxon>Vertebrata</taxon>
        <taxon>Euteleostomi</taxon>
        <taxon>Actinopterygii</taxon>
        <taxon>Neopterygii</taxon>
        <taxon>Teleostei</taxon>
        <taxon>Ostariophysi</taxon>
        <taxon>Cypriniformes</taxon>
        <taxon>Cyprinidae</taxon>
        <taxon>Labeoninae</taxon>
        <taxon>Labeonini</taxon>
        <taxon>Labeo</taxon>
    </lineage>
</organism>
<dbReference type="InterPro" id="IPR032675">
    <property type="entry name" value="LRR_dom_sf"/>
</dbReference>
<dbReference type="Pfam" id="PF17776">
    <property type="entry name" value="NLRC4_HD2"/>
    <property type="match status" value="3"/>
</dbReference>
<feature type="domain" description="NACHT" evidence="9">
    <location>
        <begin position="76"/>
        <end position="208"/>
    </location>
</feature>
<evidence type="ECO:0000313" key="11">
    <source>
        <dbReference type="Proteomes" id="UP000290572"/>
    </source>
</evidence>
<evidence type="ECO:0000256" key="8">
    <source>
        <dbReference type="ARBA" id="ARBA00023233"/>
    </source>
</evidence>
<dbReference type="PANTHER" id="PTHR45690:SF19">
    <property type="entry name" value="NACHT, LRR AND PYD DOMAINS-CONTAINING PROTEIN 3"/>
    <property type="match status" value="1"/>
</dbReference>
<comment type="caution">
    <text evidence="10">The sequence shown here is derived from an EMBL/GenBank/DDBJ whole genome shotgun (WGS) entry which is preliminary data.</text>
</comment>
<dbReference type="EMBL" id="QBIY01012650">
    <property type="protein sequence ID" value="RXN20112.1"/>
    <property type="molecule type" value="Genomic_DNA"/>
</dbReference>
<evidence type="ECO:0000313" key="10">
    <source>
        <dbReference type="EMBL" id="RXN20112.1"/>
    </source>
</evidence>
<name>A0A498MKT6_LABRO</name>
<keyword evidence="8" id="KW-1271">Inflammasome</keyword>
<sequence>MKYLLPDALVDLATHYTEPVLIKRSKEQTEKYCQGYVKSVHASGTGTSSQLLSNDRNHSIRIDQLFSPDCDGNTPKTVILVGDSGKGKTLMLQKIMWDWASEELYTLNFDAVFLLKFDELKCISEEMSLNELLSWSCSLTSDQILEILKLTPEKVLILIDGIDEFSYNPHIQMSSPTDPFQKAPIMDILNCLLRDLLLLESPVIVTSRYTVAAELSNLFKRPQRFTEIVGFSERGVQEYFQKFFQNEKLFRKSYESVKANESLLAACSVPLLCWMVCLCLKKHFIRDDHVMRELKTTTSIYVHLVSTLLEHHDQSQSVLTMLRSLGQLAEEGVKKQQVLFDENCVAKTGLDPAITPFLYKYEQFFKLYKHFSFQEFFTALYYVLLDEEESWCKISELFNLMESEAIIYRSSLIFRGRLSNPIPSVMMFLCGLFNDKVSSSVFEKIKCAVPQIIKMKKKQLKKKVMEKIPAMTRQYGLELFALHCLYELQDERLVAEALKTHSFIDLSNVSLRSTDCWVLLYCLQCCPHIRNLNLMYCDLTAEKLKVLQPVLCMCENMRLSLTSSEKNPSFPTVLNISLTCPQSEISSTDWTLFLQRLSRAGKVAEDSSALDEHVSLLLSSFHSVGLKMLDLKLVSLNESWASGIISLVQNCTSLQELSVSVSGLLLEDGLMLLEKSLTDPHCTVIIEGRMNSKPKEEKWSHSCNEKVEIHFKPKVLEKLEETEIFIEKHMARLTGDYSLGGYTWKHKPPDPDSKVATRHKNRSDMILHYKASIIDKCKVATAQNLPCVDLAACYTEPVIIQRSKEQTEKYYREHVRSVNASSHLLSNDKNHSINIDQLFSPDCDGNKPKTVILSGDSGKGKSFMLQKIMLGWASGELYSENFDVMFLFKCEELKCIFEEMNLFELLSWSCILTSDQISQILHLTPEKVLILIDGIDEYVFHDPSHSMLQLTNPSDRARPMDILRSVLKGILLPESFILVTTRAIAADALMNLLKGPQRLTEIMGFSEKGVQEYFQKFFQDEELFRSLKANESLLTACSVPLLCWMVCFLLKKHFTGVMRELKTTTSIYVHFVSTLLEHHGHRQTVLTMLRSLGQRAEEGMRRQEGLFVKKSLTVIGLDPATNVFLYKDSLERNSRQVPVFKFMHLSFQQFFTGLYYVLLDEEESCGKVTELLNSLKSKRIINRPSPERRSNPIPSVIMFLCGLLNKKASSSLFEMINWTVPHTIMLKEKLLESVLTMKKQHGCELFALHCLYELQDEEFVKRALGDWVSIDLSNVSLRSTDCWVLLYCLQCCPHIRNLNLMYCDLTAEKLKILQPVLCICETLRLSLNSSEKNPSFPTVLNISLTCPQTGISRTDWTLFLQRLSKEEKISEDSSALDEHVSLLLSSFHSVGLKMLDLKLVSLNESWASGIISLVQTCTSLQQLSVCADLLLEEGVMLLKKSLTDPHCTVIIEGFGSVSTEMSKDNPEGQSRKPWKGWGDIILHYKASVIDKCKFVTECSLPSVKCVELAGRYTEPVIIQKSKAQNEQYYREHVRSAHATGSKPSSQLLSNDKNHSIRIDQLFSPDSDGNKSTTVILSGDSGKGKSFTLQKIMLDWAFGKLYYKNFDVIFLLKCEELKCISEEMNLFELLSWSCSLTSDQISQILHLTPEKVLILIDGTDEYVSHPPSHSMLQLTNPSDRAQPMDILRSVLKGILLPESFMLVTTRSIAADALMNLLKGPQRFTEIMGFSERGVQEYFQKFFQDEKLFRKKYERVKTNEILLTTCSVPLLCWMVCFCLKKHFTDDDHVMRELKTTTSIYVHFVSTLLEHHDQRWTVLTVLRSLGQLAEERKEKQQVFFDEKSVAKTGLDPATSVFLYKDSLKIKDKQEPVFKFLHLSFQEFFTALYYVLLDRKKSWEKVSVLLNSLQSKGVIYRPSPERRSNPIPSVMMFFCGLLNEKARSSLFEKIKWTVPHTIMLKENLLKSVLTMRKQHGCELFALHCLYELQDEEFVRRALGDWVSIDLSNVSLRSTNCWVLLYCLQCCPHIRNLDLTYCDLTAEKLKILQPVLCMCETLRLSVKNLSEVGDLIQILGKSKFLKKMRVLESENSPESPRWSLDLSVTHGDVQLSLNSSEKKPSFPAALNISLKCPQSEISSTDWTLFLQRLSKTVNVAKDSSALDEHVSLLLSSFQSVGLKTLDLKLVSLNESWASGIIFLAQTCTSLQELSVSVTGLLLKEGLKLLEKSLTDPHCTVIIEGRKCSKSTDQCKEQDWSHSCNEKVKIHFNPKVLEKLEE</sequence>
<dbReference type="Pfam" id="PF05729">
    <property type="entry name" value="NACHT"/>
    <property type="match status" value="3"/>
</dbReference>
<dbReference type="PANTHER" id="PTHR45690">
    <property type="entry name" value="NACHT, LRR AND PYD DOMAINS-CONTAINING PROTEIN 12"/>
    <property type="match status" value="1"/>
</dbReference>
<evidence type="ECO:0000256" key="5">
    <source>
        <dbReference type="ARBA" id="ARBA00022840"/>
    </source>
</evidence>
<evidence type="ECO:0000256" key="1">
    <source>
        <dbReference type="ARBA" id="ARBA00004110"/>
    </source>
</evidence>
<keyword evidence="5" id="KW-0067">ATP-binding</keyword>
<keyword evidence="3" id="KW-0677">Repeat</keyword>
<comment type="subcellular location">
    <subcellularLocation>
        <location evidence="1">Inflammasome</location>
    </subcellularLocation>
</comment>
<dbReference type="InterPro" id="IPR027417">
    <property type="entry name" value="P-loop_NTPase"/>
</dbReference>
<keyword evidence="11" id="KW-1185">Reference proteome</keyword>
<dbReference type="SUPFAM" id="SSF52540">
    <property type="entry name" value="P-loop containing nucleoside triphosphate hydrolases"/>
    <property type="match status" value="3"/>
</dbReference>
<evidence type="ECO:0000256" key="7">
    <source>
        <dbReference type="ARBA" id="ARBA00023198"/>
    </source>
</evidence>
<gene>
    <name evidence="10" type="ORF">ROHU_025266</name>
</gene>
<dbReference type="STRING" id="84645.A0A498MKT6"/>
<dbReference type="SMART" id="SM00382">
    <property type="entry name" value="AAA"/>
    <property type="match status" value="3"/>
</dbReference>
<dbReference type="PROSITE" id="PS50837">
    <property type="entry name" value="NACHT"/>
    <property type="match status" value="3"/>
</dbReference>
<protein>
    <submittedName>
        <fullName evidence="10">LRR and PYD domains-containing 3-like protein</fullName>
    </submittedName>
</protein>
<dbReference type="GO" id="GO:0005524">
    <property type="term" value="F:ATP binding"/>
    <property type="evidence" value="ECO:0007669"/>
    <property type="project" value="UniProtKB-KW"/>
</dbReference>
<keyword evidence="7" id="KW-0395">Inflammatory response</keyword>
<dbReference type="InterPro" id="IPR050637">
    <property type="entry name" value="NLRP_innate_immun_reg"/>
</dbReference>
<dbReference type="GO" id="GO:0005829">
    <property type="term" value="C:cytosol"/>
    <property type="evidence" value="ECO:0007669"/>
    <property type="project" value="UniProtKB-SubCell"/>
</dbReference>
<evidence type="ECO:0000256" key="3">
    <source>
        <dbReference type="ARBA" id="ARBA00022737"/>
    </source>
</evidence>
<evidence type="ECO:0000259" key="9">
    <source>
        <dbReference type="PROSITE" id="PS50837"/>
    </source>
</evidence>
<dbReference type="Gene3D" id="3.40.50.300">
    <property type="entry name" value="P-loop containing nucleotide triphosphate hydrolases"/>
    <property type="match status" value="3"/>
</dbReference>
<dbReference type="InterPro" id="IPR041267">
    <property type="entry name" value="NLRP_HD2"/>
</dbReference>
<dbReference type="InterPro" id="IPR007111">
    <property type="entry name" value="NACHT_NTPase"/>
</dbReference>
<reference evidence="10 11" key="1">
    <citation type="submission" date="2018-03" db="EMBL/GenBank/DDBJ databases">
        <title>Draft genome sequence of Rohu Carp (Labeo rohita).</title>
        <authorList>
            <person name="Das P."/>
            <person name="Kushwaha B."/>
            <person name="Joshi C.G."/>
            <person name="Kumar D."/>
            <person name="Nagpure N.S."/>
            <person name="Sahoo L."/>
            <person name="Das S.P."/>
            <person name="Bit A."/>
            <person name="Patnaik S."/>
            <person name="Meher P.K."/>
            <person name="Jayasankar P."/>
            <person name="Koringa P.G."/>
            <person name="Patel N.V."/>
            <person name="Hinsu A.T."/>
            <person name="Kumar R."/>
            <person name="Pandey M."/>
            <person name="Agarwal S."/>
            <person name="Srivastava S."/>
            <person name="Singh M."/>
            <person name="Iquebal M.A."/>
            <person name="Jaiswal S."/>
            <person name="Angadi U.B."/>
            <person name="Kumar N."/>
            <person name="Raza M."/>
            <person name="Shah T.M."/>
            <person name="Rai A."/>
            <person name="Jena J.K."/>
        </authorList>
    </citation>
    <scope>NUCLEOTIDE SEQUENCE [LARGE SCALE GENOMIC DNA]</scope>
    <source>
        <strain evidence="10">DASCIFA01</strain>
        <tissue evidence="10">Testis</tissue>
    </source>
</reference>
<feature type="domain" description="NACHT" evidence="9">
    <location>
        <begin position="1572"/>
        <end position="1706"/>
    </location>
</feature>
<accession>A0A498MKT6</accession>
<feature type="domain" description="NACHT" evidence="9">
    <location>
        <begin position="849"/>
        <end position="982"/>
    </location>
</feature>
<evidence type="ECO:0000256" key="2">
    <source>
        <dbReference type="ARBA" id="ARBA00022490"/>
    </source>
</evidence>